<dbReference type="Pfam" id="PF21762">
    <property type="entry name" value="DEDDh_C"/>
    <property type="match status" value="1"/>
</dbReference>
<evidence type="ECO:0000259" key="1">
    <source>
        <dbReference type="Pfam" id="PF21762"/>
    </source>
</evidence>
<dbReference type="EMBL" id="CAUWAG010000004">
    <property type="protein sequence ID" value="CAJ2503114.1"/>
    <property type="molecule type" value="Genomic_DNA"/>
</dbReference>
<evidence type="ECO:0000313" key="2">
    <source>
        <dbReference type="EMBL" id="CAJ2503114.1"/>
    </source>
</evidence>
<name>A0AAI8VEK2_9PEZI</name>
<dbReference type="InterPro" id="IPR036397">
    <property type="entry name" value="RNaseH_sf"/>
</dbReference>
<reference evidence="2" key="1">
    <citation type="submission" date="2023-10" db="EMBL/GenBank/DDBJ databases">
        <authorList>
            <person name="Hackl T."/>
        </authorList>
    </citation>
    <scope>NUCLEOTIDE SEQUENCE</scope>
</reference>
<dbReference type="InterPro" id="IPR012337">
    <property type="entry name" value="RNaseH-like_sf"/>
</dbReference>
<proteinExistence type="predicted"/>
<keyword evidence="3" id="KW-1185">Reference proteome</keyword>
<protein>
    <submittedName>
        <fullName evidence="2">Uu.00g105080.m01.CDS01</fullName>
    </submittedName>
</protein>
<organism evidence="2 3">
    <name type="scientific">Anthostomella pinea</name>
    <dbReference type="NCBI Taxonomy" id="933095"/>
    <lineage>
        <taxon>Eukaryota</taxon>
        <taxon>Fungi</taxon>
        <taxon>Dikarya</taxon>
        <taxon>Ascomycota</taxon>
        <taxon>Pezizomycotina</taxon>
        <taxon>Sordariomycetes</taxon>
        <taxon>Xylariomycetidae</taxon>
        <taxon>Xylariales</taxon>
        <taxon>Xylariaceae</taxon>
        <taxon>Anthostomella</taxon>
    </lineage>
</organism>
<dbReference type="SUPFAM" id="SSF53098">
    <property type="entry name" value="Ribonuclease H-like"/>
    <property type="match status" value="1"/>
</dbReference>
<evidence type="ECO:0000313" key="3">
    <source>
        <dbReference type="Proteomes" id="UP001295740"/>
    </source>
</evidence>
<comment type="caution">
    <text evidence="2">The sequence shown here is derived from an EMBL/GenBank/DDBJ whole genome shotgun (WGS) entry which is preliminary data.</text>
</comment>
<dbReference type="InterPro" id="IPR048519">
    <property type="entry name" value="Gfd2/YDR514C-like_C"/>
</dbReference>
<dbReference type="Proteomes" id="UP001295740">
    <property type="component" value="Unassembled WGS sequence"/>
</dbReference>
<dbReference type="GO" id="GO:0003676">
    <property type="term" value="F:nucleic acid binding"/>
    <property type="evidence" value="ECO:0007669"/>
    <property type="project" value="InterPro"/>
</dbReference>
<dbReference type="Gene3D" id="3.30.420.10">
    <property type="entry name" value="Ribonuclease H-like superfamily/Ribonuclease H"/>
    <property type="match status" value="1"/>
</dbReference>
<sequence>MTSNQEKLSGRINLKQLIATTGMSSNVISISRRREHRMNEIEEMPPKYRRPREEFNFGAESHVRASEIEETLRRTIRTYFKARPPRKNPVLVGYHIDLDLAAMRKDFPAVADHFTALVDLRTIFHSLCPEGSITKELGVGKTLRLFGYGPGDHGGRRRYIYHSAGNDTVKTLALLHALKKKENIRIVITEQCRVSKKHMIDDEKRRNPRRKKHVADSTKRMIIDETRKKPPYQHRNLAVIIAAADNLSSLPDMLRSPHKLAAFLEVYEPSRVGST</sequence>
<dbReference type="AlphaFoldDB" id="A0AAI8VEK2"/>
<accession>A0AAI8VEK2</accession>
<feature type="domain" description="Gfd2/YDR514C-like C-terminal" evidence="1">
    <location>
        <begin position="24"/>
        <end position="176"/>
    </location>
</feature>
<gene>
    <name evidence="2" type="ORF">KHLLAP_LOCUS3582</name>
</gene>